<feature type="transmembrane region" description="Helical" evidence="6">
    <location>
        <begin position="624"/>
        <end position="646"/>
    </location>
</feature>
<accession>A0A087SAN2</accession>
<evidence type="ECO:0000256" key="3">
    <source>
        <dbReference type="ARBA" id="ARBA00022989"/>
    </source>
</evidence>
<dbReference type="KEGG" id="apro:F751_2977"/>
<protein>
    <submittedName>
        <fullName evidence="8">Sulfate transporter 4.1, chloroplastic</fullName>
    </submittedName>
</protein>
<name>A0A087SAN2_AUXPR</name>
<evidence type="ECO:0000256" key="6">
    <source>
        <dbReference type="SAM" id="Phobius"/>
    </source>
</evidence>
<feature type="transmembrane region" description="Helical" evidence="6">
    <location>
        <begin position="349"/>
        <end position="371"/>
    </location>
</feature>
<evidence type="ECO:0000313" key="9">
    <source>
        <dbReference type="Proteomes" id="UP000028924"/>
    </source>
</evidence>
<evidence type="ECO:0000256" key="4">
    <source>
        <dbReference type="ARBA" id="ARBA00023136"/>
    </source>
</evidence>
<dbReference type="Gene3D" id="3.30.750.24">
    <property type="entry name" value="STAS domain"/>
    <property type="match status" value="1"/>
</dbReference>
<keyword evidence="2 6" id="KW-0812">Transmembrane</keyword>
<feature type="transmembrane region" description="Helical" evidence="6">
    <location>
        <begin position="752"/>
        <end position="784"/>
    </location>
</feature>
<sequence length="946" mass="103528">MSGAPSNFNARRFLDENGISGGDATAHDTSLSYETEPRPRKLVSSEAELSLLKQLDGGDPSIAHVVSYQFNKHRHKLTDEFKSWGWFGWACWFLPCLGWLRTYRIKEWLLLDVVAGLSVGAMVIPQGMSYANLAGLPSAVGPVAVTSTLLGNGLEKIFGSLSTDPNNPEDPALQANINSAAIEVAFLAGVMYTGIALLNLGWIIRFLSHSVISGFMSGAAITIALGQVKYILGLKLGRGSTIQSLLDMIFSNLSGFKWREFVMGYFFIGLLYTFRWAGNRFAHKRLGFLRFLGPITVVVTSIAVMNIFGLYKNPTTASPYIKPIGKIPKGLPPFSANHWLPLYDVSRQVTLAIIICLVDVCESISIAKALAQRNKYRLNYTQELRAVGVANLFGAMFSCYTTTGSFSRSAVNNSAGAKTPFAQFVCSMLLMLTLLVLTPIFTNMSANVQANINSAAIEVAFLAGVMYTGIALLNLGWIIRFLSHSVISGFMSGAAITIALGQVKYILGLKLGRGSTIQSLLDMIFSNLSGFKWREFVMGYFFIGLLYTFRWAGNRFAHKRLGFLRFLGPITVVVTSIAVMNIFGLYKNPTTASPYIKPIGKIPKGLPPFSANHWLPLYDVSRQVTLAIIICLVDVCESISIAKALAQRNKYRLNYTQELRAVGVANLFGAMFSCYTTTGSFSRSAVNNSAGAKTPFAQFVCSMLLMLTLLVLTPIFTNMSANVQGAIIIVGVLGLFDYSEFLYLYKVNKLDWIVWLVTFFVVLFAGVEIGIGVGVGVSLVLVIWRAAFPAIVKLGKLPDSAVYRNVKLFPDTQQTPGVLVMRVDAPFFFANVESIRDGIVRRVEEAQATPEAESGAAPVRYVVLDMGAVTDVDATSIHWLTEFVYDLKSDLGVQLVLSNLTRPVLRAIKNGNVHRRLGPDHIFVDTNDAVVTLSTGLKQGRVDKAL</sequence>
<feature type="transmembrane region" description="Helical" evidence="6">
    <location>
        <begin position="536"/>
        <end position="552"/>
    </location>
</feature>
<feature type="transmembrane region" description="Helical" evidence="6">
    <location>
        <begin position="723"/>
        <end position="746"/>
    </location>
</feature>
<dbReference type="Pfam" id="PF01740">
    <property type="entry name" value="STAS"/>
    <property type="match status" value="1"/>
</dbReference>
<dbReference type="InterPro" id="IPR002645">
    <property type="entry name" value="STAS_dom"/>
</dbReference>
<comment type="subcellular location">
    <subcellularLocation>
        <location evidence="1">Membrane</location>
        <topology evidence="1">Multi-pass membrane protein</topology>
    </subcellularLocation>
</comment>
<dbReference type="PROSITE" id="PS50801">
    <property type="entry name" value="STAS"/>
    <property type="match status" value="1"/>
</dbReference>
<dbReference type="GeneID" id="23614368"/>
<feature type="transmembrane region" description="Helical" evidence="6">
    <location>
        <begin position="421"/>
        <end position="441"/>
    </location>
</feature>
<feature type="transmembrane region" description="Helical" evidence="6">
    <location>
        <begin position="461"/>
        <end position="479"/>
    </location>
</feature>
<feature type="transmembrane region" description="Helical" evidence="6">
    <location>
        <begin position="184"/>
        <end position="204"/>
    </location>
</feature>
<feature type="transmembrane region" description="Helical" evidence="6">
    <location>
        <begin position="289"/>
        <end position="311"/>
    </location>
</feature>
<feature type="region of interest" description="Disordered" evidence="5">
    <location>
        <begin position="19"/>
        <end position="39"/>
    </location>
</feature>
<keyword evidence="3 6" id="KW-1133">Transmembrane helix</keyword>
<dbReference type="InterPro" id="IPR011547">
    <property type="entry name" value="SLC26A/SulP_dom"/>
</dbReference>
<dbReference type="GO" id="GO:0016020">
    <property type="term" value="C:membrane"/>
    <property type="evidence" value="ECO:0007669"/>
    <property type="project" value="UniProtKB-SubCell"/>
</dbReference>
<gene>
    <name evidence="8" type="ORF">F751_2977</name>
</gene>
<evidence type="ECO:0000313" key="8">
    <source>
        <dbReference type="EMBL" id="KFM22786.1"/>
    </source>
</evidence>
<evidence type="ECO:0000256" key="1">
    <source>
        <dbReference type="ARBA" id="ARBA00004141"/>
    </source>
</evidence>
<evidence type="ECO:0000256" key="5">
    <source>
        <dbReference type="SAM" id="MobiDB-lite"/>
    </source>
</evidence>
<feature type="transmembrane region" description="Helical" evidence="6">
    <location>
        <begin position="211"/>
        <end position="232"/>
    </location>
</feature>
<dbReference type="SUPFAM" id="SSF52091">
    <property type="entry name" value="SpoIIaa-like"/>
    <property type="match status" value="1"/>
</dbReference>
<dbReference type="CDD" id="cd07042">
    <property type="entry name" value="STAS_SulP_like_sulfate_transporter"/>
    <property type="match status" value="1"/>
</dbReference>
<feature type="transmembrane region" description="Helical" evidence="6">
    <location>
        <begin position="84"/>
        <end position="101"/>
    </location>
</feature>
<dbReference type="Proteomes" id="UP000028924">
    <property type="component" value="Unassembled WGS sequence"/>
</dbReference>
<feature type="transmembrane region" description="Helical" evidence="6">
    <location>
        <begin position="658"/>
        <end position="676"/>
    </location>
</feature>
<dbReference type="EMBL" id="KL662081">
    <property type="protein sequence ID" value="KFM22786.1"/>
    <property type="molecule type" value="Genomic_DNA"/>
</dbReference>
<feature type="transmembrane region" description="Helical" evidence="6">
    <location>
        <begin position="696"/>
        <end position="716"/>
    </location>
</feature>
<dbReference type="eggNOG" id="KOG0236">
    <property type="taxonomic scope" value="Eukaryota"/>
</dbReference>
<organism evidence="8 9">
    <name type="scientific">Auxenochlorella protothecoides</name>
    <name type="common">Green microalga</name>
    <name type="synonym">Chlorella protothecoides</name>
    <dbReference type="NCBI Taxonomy" id="3075"/>
    <lineage>
        <taxon>Eukaryota</taxon>
        <taxon>Viridiplantae</taxon>
        <taxon>Chlorophyta</taxon>
        <taxon>core chlorophytes</taxon>
        <taxon>Trebouxiophyceae</taxon>
        <taxon>Chlorellales</taxon>
        <taxon>Chlorellaceae</taxon>
        <taxon>Auxenochlorella</taxon>
    </lineage>
</organism>
<dbReference type="GO" id="GO:0055085">
    <property type="term" value="P:transmembrane transport"/>
    <property type="evidence" value="ECO:0007669"/>
    <property type="project" value="InterPro"/>
</dbReference>
<dbReference type="InterPro" id="IPR001902">
    <property type="entry name" value="SLC26A/SulP_fam"/>
</dbReference>
<feature type="transmembrane region" description="Helical" evidence="6">
    <location>
        <begin position="261"/>
        <end position="277"/>
    </location>
</feature>
<keyword evidence="9" id="KW-1185">Reference proteome</keyword>
<dbReference type="PANTHER" id="PTHR11814">
    <property type="entry name" value="SULFATE TRANSPORTER"/>
    <property type="match status" value="1"/>
</dbReference>
<dbReference type="Pfam" id="PF00916">
    <property type="entry name" value="Sulfate_transp"/>
    <property type="match status" value="2"/>
</dbReference>
<reference evidence="8 9" key="1">
    <citation type="journal article" date="2014" name="BMC Genomics">
        <title>Oil accumulation mechanisms of the oleaginous microalga Chlorella protothecoides revealed through its genome, transcriptomes, and proteomes.</title>
        <authorList>
            <person name="Gao C."/>
            <person name="Wang Y."/>
            <person name="Shen Y."/>
            <person name="Yan D."/>
            <person name="He X."/>
            <person name="Dai J."/>
            <person name="Wu Q."/>
        </authorList>
    </citation>
    <scope>NUCLEOTIDE SEQUENCE [LARGE SCALE GENOMIC DNA]</scope>
    <source>
        <strain evidence="8 9">0710</strain>
    </source>
</reference>
<keyword evidence="4 6" id="KW-0472">Membrane</keyword>
<feature type="transmembrane region" description="Helical" evidence="6">
    <location>
        <begin position="108"/>
        <end position="128"/>
    </location>
</feature>
<dbReference type="AlphaFoldDB" id="A0A087SAN2"/>
<feature type="domain" description="STAS" evidence="7">
    <location>
        <begin position="808"/>
        <end position="933"/>
    </location>
</feature>
<proteinExistence type="predicted"/>
<dbReference type="OrthoDB" id="540766at2759"/>
<dbReference type="STRING" id="3075.A0A087SAN2"/>
<dbReference type="RefSeq" id="XP_011395651.1">
    <property type="nucleotide sequence ID" value="XM_011397349.1"/>
</dbReference>
<evidence type="ECO:0000256" key="2">
    <source>
        <dbReference type="ARBA" id="ARBA00022692"/>
    </source>
</evidence>
<evidence type="ECO:0000259" key="7">
    <source>
        <dbReference type="PROSITE" id="PS50801"/>
    </source>
</evidence>
<dbReference type="InterPro" id="IPR036513">
    <property type="entry name" value="STAS_dom_sf"/>
</dbReference>
<feature type="transmembrane region" description="Helical" evidence="6">
    <location>
        <begin position="564"/>
        <end position="586"/>
    </location>
</feature>